<accession>A0A1Q8QWD6</accession>
<dbReference type="Gene3D" id="3.40.50.2020">
    <property type="match status" value="1"/>
</dbReference>
<comment type="caution">
    <text evidence="3">The sequence shown here is derived from an EMBL/GenBank/DDBJ whole genome shotgun (WGS) entry which is preliminary data.</text>
</comment>
<sequence length="470" mass="53093">MNNTILSVCLPKTYLYNLEGQRVTVTIRNNPFGFEPQTLFSLAARKNKKRAFLFVSNVLGKHVPVDPFVPLLAGMALGVRFLQKIHGGDYVDTQDIIQALKIKRDTRKVYETVLQRSLVTLPEETLFIGFAETATALGHAAFSLFDNAHYLHTTRETVPTMVSELNFTEDHSHAVNHRCYPLDKELLETSKTIILVDDEITTGNTALNIIRAIQGKFPKTDYVVLSLLDWRTREDRANFTRLAQQLDIKIQTVSLLEGEIAVSGDPINQEIDLYNPTSRSCVLEEESFVIPELKFLELQEVDSVFSEDSTGYKNPSSYLKLTGRFGLSSIENQGVFPLAREIGEELKKDRRGEKTLCLGTGEFMYFPMLVSSYMGAGVCYHSTTRSPIYPFAKPQYAIQNGIFFASPDEPSVTNYVYNVPLKYYDEVYLFLEREVNPERLTPMLSSFRELGISRLVLVIGTSQSVNVLEA</sequence>
<dbReference type="CDD" id="cd06223">
    <property type="entry name" value="PRTases_typeI"/>
    <property type="match status" value="1"/>
</dbReference>
<dbReference type="SUPFAM" id="SSF53271">
    <property type="entry name" value="PRTase-like"/>
    <property type="match status" value="1"/>
</dbReference>
<dbReference type="InterPro" id="IPR041688">
    <property type="entry name" value="PRTase_2"/>
</dbReference>
<organism evidence="3 4">
    <name type="scientific">Desulfosporosinus metallidurans</name>
    <dbReference type="NCBI Taxonomy" id="1888891"/>
    <lineage>
        <taxon>Bacteria</taxon>
        <taxon>Bacillati</taxon>
        <taxon>Bacillota</taxon>
        <taxon>Clostridia</taxon>
        <taxon>Eubacteriales</taxon>
        <taxon>Desulfitobacteriaceae</taxon>
        <taxon>Desulfosporosinus</taxon>
    </lineage>
</organism>
<dbReference type="InterPro" id="IPR029057">
    <property type="entry name" value="PRTase-like"/>
</dbReference>
<dbReference type="Pfam" id="PF12500">
    <property type="entry name" value="TRSP"/>
    <property type="match status" value="1"/>
</dbReference>
<dbReference type="PIRSF" id="PIRSF020967">
    <property type="entry name" value="UCP020967"/>
    <property type="match status" value="1"/>
</dbReference>
<dbReference type="InterPro" id="IPR022537">
    <property type="entry name" value="TRSP_dom"/>
</dbReference>
<dbReference type="AlphaFoldDB" id="A0A1Q8QWD6"/>
<protein>
    <recommendedName>
        <fullName evidence="5">TRSP domain C terminus to PRTase_2</fullName>
    </recommendedName>
</protein>
<evidence type="ECO:0000259" key="2">
    <source>
        <dbReference type="Pfam" id="PF15609"/>
    </source>
</evidence>
<dbReference type="RefSeq" id="WP_075365105.1">
    <property type="nucleotide sequence ID" value="NZ_MLBF01000016.1"/>
</dbReference>
<dbReference type="OrthoDB" id="56827at2"/>
<dbReference type="Proteomes" id="UP000186102">
    <property type="component" value="Unassembled WGS sequence"/>
</dbReference>
<feature type="domain" description="TRSP" evidence="1">
    <location>
        <begin position="322"/>
        <end position="445"/>
    </location>
</feature>
<dbReference type="STRING" id="1888891.DSOL_2498"/>
<feature type="domain" description="Orotate phosphoribosyltransferase-like" evidence="2">
    <location>
        <begin position="39"/>
        <end position="259"/>
    </location>
</feature>
<evidence type="ECO:0000313" key="4">
    <source>
        <dbReference type="Proteomes" id="UP000186102"/>
    </source>
</evidence>
<dbReference type="InterPro" id="IPR000836">
    <property type="entry name" value="PRTase_dom"/>
</dbReference>
<evidence type="ECO:0000259" key="1">
    <source>
        <dbReference type="Pfam" id="PF12500"/>
    </source>
</evidence>
<dbReference type="Pfam" id="PF15609">
    <property type="entry name" value="PRTase_2"/>
    <property type="match status" value="1"/>
</dbReference>
<name>A0A1Q8QWD6_9FIRM</name>
<reference evidence="3 4" key="1">
    <citation type="submission" date="2016-09" db="EMBL/GenBank/DDBJ databases">
        <title>Complete genome of Desulfosporosinus sp. OL.</title>
        <authorList>
            <person name="Mardanov A."/>
            <person name="Beletsky A."/>
            <person name="Panova A."/>
            <person name="Karnachuk O."/>
            <person name="Ravin N."/>
        </authorList>
    </citation>
    <scope>NUCLEOTIDE SEQUENCE [LARGE SCALE GENOMIC DNA]</scope>
    <source>
        <strain evidence="3 4">OL</strain>
    </source>
</reference>
<dbReference type="EMBL" id="MLBF01000016">
    <property type="protein sequence ID" value="OLN31631.1"/>
    <property type="molecule type" value="Genomic_DNA"/>
</dbReference>
<proteinExistence type="predicted"/>
<evidence type="ECO:0000313" key="3">
    <source>
        <dbReference type="EMBL" id="OLN31631.1"/>
    </source>
</evidence>
<gene>
    <name evidence="3" type="ORF">DSOL_2498</name>
</gene>
<evidence type="ECO:0008006" key="5">
    <source>
        <dbReference type="Google" id="ProtNLM"/>
    </source>
</evidence>
<keyword evidence="4" id="KW-1185">Reference proteome</keyword>
<dbReference type="InterPro" id="IPR011214">
    <property type="entry name" value="UCP020967"/>
</dbReference>